<organism evidence="12 13">
    <name type="scientific">Magallana gigas</name>
    <name type="common">Pacific oyster</name>
    <name type="synonym">Crassostrea gigas</name>
    <dbReference type="NCBI Taxonomy" id="29159"/>
    <lineage>
        <taxon>Eukaryota</taxon>
        <taxon>Metazoa</taxon>
        <taxon>Spiralia</taxon>
        <taxon>Lophotrochozoa</taxon>
        <taxon>Mollusca</taxon>
        <taxon>Bivalvia</taxon>
        <taxon>Autobranchia</taxon>
        <taxon>Pteriomorphia</taxon>
        <taxon>Ostreida</taxon>
        <taxon>Ostreoidea</taxon>
        <taxon>Ostreidae</taxon>
        <taxon>Magallana</taxon>
    </lineage>
</organism>
<dbReference type="EnsemblMetazoa" id="G21304.1">
    <property type="protein sequence ID" value="G21304.1:cds"/>
    <property type="gene ID" value="G21304"/>
</dbReference>
<proteinExistence type="inferred from homology"/>
<feature type="transmembrane region" description="Helical" evidence="8">
    <location>
        <begin position="136"/>
        <end position="154"/>
    </location>
</feature>
<dbReference type="InterPro" id="IPR002668">
    <property type="entry name" value="CNT_N_dom"/>
</dbReference>
<evidence type="ECO:0000313" key="12">
    <source>
        <dbReference type="EnsemblMetazoa" id="G21304.1:cds"/>
    </source>
</evidence>
<feature type="region of interest" description="Disordered" evidence="7">
    <location>
        <begin position="1"/>
        <end position="28"/>
    </location>
</feature>
<evidence type="ECO:0000259" key="9">
    <source>
        <dbReference type="Pfam" id="PF01773"/>
    </source>
</evidence>
<evidence type="ECO:0000256" key="6">
    <source>
        <dbReference type="ARBA" id="ARBA00023136"/>
    </source>
</evidence>
<dbReference type="PANTHER" id="PTHR10590:SF4">
    <property type="entry name" value="SOLUTE CARRIER FAMILY 28 MEMBER 3"/>
    <property type="match status" value="1"/>
</dbReference>
<dbReference type="OMA" id="QNECREN"/>
<feature type="transmembrane region" description="Helical" evidence="8">
    <location>
        <begin position="481"/>
        <end position="506"/>
    </location>
</feature>
<feature type="domain" description="Nucleoside transporter/FeoB GTPase Gate" evidence="11">
    <location>
        <begin position="222"/>
        <end position="316"/>
    </location>
</feature>
<keyword evidence="6 8" id="KW-0472">Membrane</keyword>
<dbReference type="AlphaFoldDB" id="A0A8W8JY07"/>
<evidence type="ECO:0000256" key="5">
    <source>
        <dbReference type="ARBA" id="ARBA00022989"/>
    </source>
</evidence>
<evidence type="ECO:0000256" key="2">
    <source>
        <dbReference type="ARBA" id="ARBA00009033"/>
    </source>
</evidence>
<feature type="domain" description="Concentrative nucleoside transporter C-terminal" evidence="10">
    <location>
        <begin position="325"/>
        <end position="536"/>
    </location>
</feature>
<dbReference type="Pfam" id="PF07670">
    <property type="entry name" value="Gate"/>
    <property type="match status" value="1"/>
</dbReference>
<accession>A0A8W8JY07</accession>
<dbReference type="Pfam" id="PF07662">
    <property type="entry name" value="Nucleos_tra2_C"/>
    <property type="match status" value="1"/>
</dbReference>
<evidence type="ECO:0000256" key="8">
    <source>
        <dbReference type="SAM" id="Phobius"/>
    </source>
</evidence>
<feature type="transmembrane region" description="Helical" evidence="8">
    <location>
        <begin position="297"/>
        <end position="319"/>
    </location>
</feature>
<dbReference type="Pfam" id="PF01773">
    <property type="entry name" value="Nucleos_tra2_N"/>
    <property type="match status" value="1"/>
</dbReference>
<dbReference type="InterPro" id="IPR011657">
    <property type="entry name" value="CNT_C_dom"/>
</dbReference>
<comment type="subcellular location">
    <subcellularLocation>
        <location evidence="1">Cell membrane</location>
        <topology evidence="1">Multi-pass membrane protein</topology>
    </subcellularLocation>
</comment>
<reference evidence="12" key="1">
    <citation type="submission" date="2022-08" db="UniProtKB">
        <authorList>
            <consortium name="EnsemblMetazoa"/>
        </authorList>
    </citation>
    <scope>IDENTIFICATION</scope>
    <source>
        <strain evidence="12">05x7-T-G4-1.051#20</strain>
    </source>
</reference>
<dbReference type="GO" id="GO:0005886">
    <property type="term" value="C:plasma membrane"/>
    <property type="evidence" value="ECO:0007669"/>
    <property type="project" value="UniProtKB-SubCell"/>
</dbReference>
<feature type="domain" description="Concentrative nucleoside transporter N-terminal" evidence="9">
    <location>
        <begin position="142"/>
        <end position="214"/>
    </location>
</feature>
<protein>
    <recommendedName>
        <fullName evidence="14">Sodium/nucleoside cotransporter</fullName>
    </recommendedName>
</protein>
<comment type="similarity">
    <text evidence="2">Belongs to the concentrative nucleoside transporter (CNT) (TC 2.A.41) family.</text>
</comment>
<dbReference type="InterPro" id="IPR011642">
    <property type="entry name" value="Gate_dom"/>
</dbReference>
<feature type="transmembrane region" description="Helical" evidence="8">
    <location>
        <begin position="518"/>
        <end position="539"/>
    </location>
</feature>
<feature type="transmembrane region" description="Helical" evidence="8">
    <location>
        <begin position="166"/>
        <end position="185"/>
    </location>
</feature>
<feature type="transmembrane region" description="Helical" evidence="8">
    <location>
        <begin position="39"/>
        <end position="58"/>
    </location>
</feature>
<feature type="transmembrane region" description="Helical" evidence="8">
    <location>
        <begin position="382"/>
        <end position="407"/>
    </location>
</feature>
<keyword evidence="13" id="KW-1185">Reference proteome</keyword>
<dbReference type="Proteomes" id="UP000005408">
    <property type="component" value="Unassembled WGS sequence"/>
</dbReference>
<dbReference type="InterPro" id="IPR008276">
    <property type="entry name" value="C_nuclsd_transpt"/>
</dbReference>
<feature type="transmembrane region" description="Helical" evidence="8">
    <location>
        <begin position="64"/>
        <end position="83"/>
    </location>
</feature>
<evidence type="ECO:0000256" key="7">
    <source>
        <dbReference type="SAM" id="MobiDB-lite"/>
    </source>
</evidence>
<feature type="compositionally biased region" description="Polar residues" evidence="7">
    <location>
        <begin position="10"/>
        <end position="22"/>
    </location>
</feature>
<dbReference type="PANTHER" id="PTHR10590">
    <property type="entry name" value="SODIUM/NUCLEOSIDE COTRANSPORTER"/>
    <property type="match status" value="1"/>
</dbReference>
<evidence type="ECO:0000256" key="4">
    <source>
        <dbReference type="ARBA" id="ARBA00022692"/>
    </source>
</evidence>
<evidence type="ECO:0000313" key="13">
    <source>
        <dbReference type="Proteomes" id="UP000005408"/>
    </source>
</evidence>
<keyword evidence="4 8" id="KW-0812">Transmembrane</keyword>
<keyword evidence="3" id="KW-1003">Cell membrane</keyword>
<feature type="transmembrane region" description="Helical" evidence="8">
    <location>
        <begin position="419"/>
        <end position="440"/>
    </location>
</feature>
<feature type="transmembrane region" description="Helical" evidence="8">
    <location>
        <begin position="111"/>
        <end position="130"/>
    </location>
</feature>
<evidence type="ECO:0000259" key="11">
    <source>
        <dbReference type="Pfam" id="PF07670"/>
    </source>
</evidence>
<evidence type="ECO:0000259" key="10">
    <source>
        <dbReference type="Pfam" id="PF07662"/>
    </source>
</evidence>
<sequence length="567" mass="61702">MESADIILSPTDSVDQLQPSQPDSEHGPRYATVKQTIKRGLLCATVLAYFVYFSFAMAMNFQKAIPLLCITAFVCFCTSYALVKRKFGSRIAKSMHITRLKGCCSPLSRKLSIIVYIGISLVLVAAMILINLSSPGNLVSLAGIFALLFFSWLISYHKTRIDPRPVVWGLTLQFLLGLFVLRTNVGQQTFSFLGKQVEHFLSHVIAGVEFVFGKNYVDFEFAFKLMPTVIFVNSAVSILYHCGLMQAVIQKLAVVMHNTMGTSAAETLCTASSIFLGQPEASFTIRPYLEKMTKSELHAIMTAGFASVTADVFGLFVVYGISSAHILTAVLMSAPAGLAVSKIIYPEVEEPETRDLSKMQHQEDSKETANLIDAAARGATDAIFVVFAVVASLIAFLSLLHFINAVIAYLGSLVDIEDLSLDVILSFALIPVTFLMGVPWSDCRVVGEVVGLKTVINEFVGYQRLGSYIKANQISKKAETIATYALCGFSNPTTVGITLSGLGALIPSRRKDLAKLVMTSWVAGSIACFLTACFAGLMYTETENEPLRTPFSPSNVTLNFTTIPTAT</sequence>
<evidence type="ECO:0000256" key="3">
    <source>
        <dbReference type="ARBA" id="ARBA00022475"/>
    </source>
</evidence>
<keyword evidence="5 8" id="KW-1133">Transmembrane helix</keyword>
<evidence type="ECO:0008006" key="14">
    <source>
        <dbReference type="Google" id="ProtNLM"/>
    </source>
</evidence>
<dbReference type="OrthoDB" id="6075923at2759"/>
<dbReference type="GO" id="GO:0005415">
    <property type="term" value="F:nucleoside:sodium symporter activity"/>
    <property type="evidence" value="ECO:0007669"/>
    <property type="project" value="TreeGrafter"/>
</dbReference>
<name>A0A8W8JY07_MAGGI</name>
<evidence type="ECO:0000256" key="1">
    <source>
        <dbReference type="ARBA" id="ARBA00004651"/>
    </source>
</evidence>